<organism evidence="2 3">
    <name type="scientific">Microthlaspi erraticum</name>
    <dbReference type="NCBI Taxonomy" id="1685480"/>
    <lineage>
        <taxon>Eukaryota</taxon>
        <taxon>Viridiplantae</taxon>
        <taxon>Streptophyta</taxon>
        <taxon>Embryophyta</taxon>
        <taxon>Tracheophyta</taxon>
        <taxon>Spermatophyta</taxon>
        <taxon>Magnoliopsida</taxon>
        <taxon>eudicotyledons</taxon>
        <taxon>Gunneridae</taxon>
        <taxon>Pentapetalae</taxon>
        <taxon>rosids</taxon>
        <taxon>malvids</taxon>
        <taxon>Brassicales</taxon>
        <taxon>Brassicaceae</taxon>
        <taxon>Coluteocarpeae</taxon>
        <taxon>Microthlaspi</taxon>
    </lineage>
</organism>
<dbReference type="AlphaFoldDB" id="A0A6D2I9E9"/>
<dbReference type="InterPro" id="IPR026960">
    <property type="entry name" value="RVT-Znf"/>
</dbReference>
<reference evidence="2" key="1">
    <citation type="submission" date="2020-01" db="EMBL/GenBank/DDBJ databases">
        <authorList>
            <person name="Mishra B."/>
        </authorList>
    </citation>
    <scope>NUCLEOTIDE SEQUENCE [LARGE SCALE GENOMIC DNA]</scope>
</reference>
<gene>
    <name evidence="2" type="ORF">MERR_LOCUS12045</name>
</gene>
<evidence type="ECO:0000313" key="3">
    <source>
        <dbReference type="Proteomes" id="UP000467841"/>
    </source>
</evidence>
<sequence length="349" mass="39738">MLNAFLWNGVSDSANGAKVSWEIVCTPKKARGLGIRRIAQINQVKLRDLARPFIVCQLVSGKNALFWHDNWSSLGPLIDLTIANGPRISGIHRFATVSQARVNNEWLLPRGRHSLLLLLRNCLPELHLNQNDSSPDLFLWKHNPALPQAQFSTRKVWSSLFPPGPSISRHKTVWFTHHIPKHGFLLWLAVRNRLLTRDRLRSWGLLVPADCLLCGNEEESRDHLLFSCTFSKEVWTSFFTHPSLNPPSTFGDIIQWVRTSFNQPKLQVICKLIFQGVTYAICAERNSRLHSSSSTSPKTSHSLVKEIQLLLLAKLAGLDRSNRAIQLERSSTSVTQVSFIHTWFEFIQM</sequence>
<dbReference type="PANTHER" id="PTHR33116:SF78">
    <property type="entry name" value="OS12G0587133 PROTEIN"/>
    <property type="match status" value="1"/>
</dbReference>
<comment type="caution">
    <text evidence="2">The sequence shown here is derived from an EMBL/GenBank/DDBJ whole genome shotgun (WGS) entry which is preliminary data.</text>
</comment>
<dbReference type="OrthoDB" id="1748554at2759"/>
<keyword evidence="3" id="KW-1185">Reference proteome</keyword>
<evidence type="ECO:0000313" key="2">
    <source>
        <dbReference type="EMBL" id="CAA7024810.1"/>
    </source>
</evidence>
<dbReference type="EMBL" id="CACVBM020000932">
    <property type="protein sequence ID" value="CAA7024810.1"/>
    <property type="molecule type" value="Genomic_DNA"/>
</dbReference>
<dbReference type="PANTHER" id="PTHR33116">
    <property type="entry name" value="REVERSE TRANSCRIPTASE ZINC-BINDING DOMAIN-CONTAINING PROTEIN-RELATED-RELATED"/>
    <property type="match status" value="1"/>
</dbReference>
<proteinExistence type="predicted"/>
<accession>A0A6D2I9E9</accession>
<dbReference type="Pfam" id="PF13966">
    <property type="entry name" value="zf-RVT"/>
    <property type="match status" value="1"/>
</dbReference>
<evidence type="ECO:0000259" key="1">
    <source>
        <dbReference type="Pfam" id="PF13966"/>
    </source>
</evidence>
<feature type="domain" description="Reverse transcriptase zinc-binding" evidence="1">
    <location>
        <begin position="151"/>
        <end position="235"/>
    </location>
</feature>
<protein>
    <recommendedName>
        <fullName evidence="1">Reverse transcriptase zinc-binding domain-containing protein</fullName>
    </recommendedName>
</protein>
<dbReference type="Proteomes" id="UP000467841">
    <property type="component" value="Unassembled WGS sequence"/>
</dbReference>
<name>A0A6D2I9E9_9BRAS</name>